<dbReference type="GO" id="GO:0016539">
    <property type="term" value="P:intein-mediated protein splicing"/>
    <property type="evidence" value="ECO:0007669"/>
    <property type="project" value="InterPro"/>
</dbReference>
<dbReference type="SMART" id="SM00490">
    <property type="entry name" value="HELICc"/>
    <property type="match status" value="1"/>
</dbReference>
<dbReference type="EMBL" id="KJ591604">
    <property type="protein sequence ID" value="AID17394.1"/>
    <property type="molecule type" value="Genomic_DNA"/>
</dbReference>
<dbReference type="InterPro" id="IPR001650">
    <property type="entry name" value="Helicase_C-like"/>
</dbReference>
<dbReference type="GO" id="GO:0016887">
    <property type="term" value="F:ATP hydrolysis activity"/>
    <property type="evidence" value="ECO:0007669"/>
    <property type="project" value="TreeGrafter"/>
</dbReference>
<feature type="domain" description="Hint" evidence="3">
    <location>
        <begin position="532"/>
        <end position="577"/>
    </location>
</feature>
<dbReference type="InterPro" id="IPR006935">
    <property type="entry name" value="Helicase/UvrB_N"/>
</dbReference>
<dbReference type="NCBIfam" id="TIGR01443">
    <property type="entry name" value="intein_Cterm"/>
    <property type="match status" value="1"/>
</dbReference>
<dbReference type="Gene3D" id="3.10.28.10">
    <property type="entry name" value="Homing endonucleases"/>
    <property type="match status" value="1"/>
</dbReference>
<dbReference type="InterPro" id="IPR049430">
    <property type="entry name" value="UvsW_N_sf"/>
</dbReference>
<proteinExistence type="predicted"/>
<keyword evidence="1" id="KW-0068">Autocatalytic cleavage</keyword>
<dbReference type="SMART" id="SM00306">
    <property type="entry name" value="HintN"/>
    <property type="match status" value="1"/>
</dbReference>
<dbReference type="Proteomes" id="UP000027391">
    <property type="component" value="Segment"/>
</dbReference>
<reference evidence="6 7" key="1">
    <citation type="submission" date="2014-03" db="EMBL/GenBank/DDBJ databases">
        <title>Genome sequencing of lytic Listeria phages.</title>
        <authorList>
            <person name="Woolston J."/>
            <person name="Rajanna C."/>
            <person name="Abuladze T."/>
            <person name="Li M."/>
            <person name="Anderson B."/>
            <person name="Sulakvelidze A."/>
        </authorList>
    </citation>
    <scope>NUCLEOTIDE SEQUENCE [LARGE SCALE GENOMIC DNA]</scope>
</reference>
<dbReference type="Pfam" id="PF14890">
    <property type="entry name" value="Intein_splicing"/>
    <property type="match status" value="1"/>
</dbReference>
<keyword evidence="2" id="KW-0651">Protein splicing</keyword>
<keyword evidence="6" id="KW-0067">ATP-binding</keyword>
<feature type="domain" description="Hint" evidence="4">
    <location>
        <begin position="146"/>
        <end position="257"/>
    </location>
</feature>
<evidence type="ECO:0000256" key="2">
    <source>
        <dbReference type="ARBA" id="ARBA00023000"/>
    </source>
</evidence>
<evidence type="ECO:0000259" key="4">
    <source>
        <dbReference type="SMART" id="SM00306"/>
    </source>
</evidence>
<dbReference type="InterPro" id="IPR027417">
    <property type="entry name" value="P-loop_NTPase"/>
</dbReference>
<dbReference type="GO" id="GO:0004386">
    <property type="term" value="F:helicase activity"/>
    <property type="evidence" value="ECO:0007669"/>
    <property type="project" value="UniProtKB-KW"/>
</dbReference>
<dbReference type="Gene3D" id="2.170.16.10">
    <property type="entry name" value="Hedgehog/Intein (Hint) domain"/>
    <property type="match status" value="2"/>
</dbReference>
<dbReference type="Gene3D" id="3.40.50.300">
    <property type="entry name" value="P-loop containing nucleotide triphosphate hydrolases"/>
    <property type="match status" value="2"/>
</dbReference>
<evidence type="ECO:0000256" key="1">
    <source>
        <dbReference type="ARBA" id="ARBA00022813"/>
    </source>
</evidence>
<accession>A0A068CBY1</accession>
<evidence type="ECO:0000259" key="5">
    <source>
        <dbReference type="SMART" id="SM00490"/>
    </source>
</evidence>
<dbReference type="SMART" id="SM00305">
    <property type="entry name" value="HintC"/>
    <property type="match status" value="1"/>
</dbReference>
<dbReference type="SUPFAM" id="SSF52540">
    <property type="entry name" value="P-loop containing nucleoside triphosphate hydrolases"/>
    <property type="match status" value="2"/>
</dbReference>
<name>A0A068CBY1_9CAUD</name>
<evidence type="ECO:0000313" key="7">
    <source>
        <dbReference type="Proteomes" id="UP000027391"/>
    </source>
</evidence>
<dbReference type="Pfam" id="PF04851">
    <property type="entry name" value="ResIII"/>
    <property type="match status" value="1"/>
</dbReference>
<dbReference type="KEGG" id="vg:20282926"/>
<dbReference type="GO" id="GO:0003677">
    <property type="term" value="F:DNA binding"/>
    <property type="evidence" value="ECO:0007669"/>
    <property type="project" value="InterPro"/>
</dbReference>
<dbReference type="PRINTS" id="PR00379">
    <property type="entry name" value="INTEIN"/>
</dbReference>
<dbReference type="Pfam" id="PF14528">
    <property type="entry name" value="LAGLIDADG_3"/>
    <property type="match status" value="1"/>
</dbReference>
<dbReference type="Pfam" id="PF00271">
    <property type="entry name" value="Helicase_C"/>
    <property type="match status" value="1"/>
</dbReference>
<evidence type="ECO:0000313" key="6">
    <source>
        <dbReference type="EMBL" id="AID17394.1"/>
    </source>
</evidence>
<dbReference type="GeneID" id="20282926"/>
<dbReference type="CDD" id="cd00081">
    <property type="entry name" value="Hint"/>
    <property type="match status" value="1"/>
</dbReference>
<dbReference type="InterPro" id="IPR004860">
    <property type="entry name" value="LAGLIDADG_dom"/>
</dbReference>
<dbReference type="InterPro" id="IPR006142">
    <property type="entry name" value="INTEIN"/>
</dbReference>
<dbReference type="PANTHER" id="PTHR47962">
    <property type="entry name" value="ATP-DEPENDENT HELICASE LHR-RELATED-RELATED"/>
    <property type="match status" value="1"/>
</dbReference>
<dbReference type="InterPro" id="IPR027434">
    <property type="entry name" value="Homing_endonucl"/>
</dbReference>
<dbReference type="SUPFAM" id="SSF55608">
    <property type="entry name" value="Homing endonucleases"/>
    <property type="match status" value="1"/>
</dbReference>
<dbReference type="RefSeq" id="YP_009055705.1">
    <property type="nucleotide sequence ID" value="NC_024787.1"/>
</dbReference>
<organism evidence="6 7">
    <name type="scientific">Listeria phage LMTA-148</name>
    <dbReference type="NCBI Taxonomy" id="1486413"/>
    <lineage>
        <taxon>Viruses</taxon>
        <taxon>Duplodnaviria</taxon>
        <taxon>Heunggongvirae</taxon>
        <taxon>Uroviricota</taxon>
        <taxon>Caudoviricetes</taxon>
        <taxon>Herelleviridae</taxon>
        <taxon>Jasinskavirinae</taxon>
        <taxon>Pecentumvirus</taxon>
        <taxon>Pecentumvirus LMTA148</taxon>
    </lineage>
</organism>
<dbReference type="InterPro" id="IPR003586">
    <property type="entry name" value="Hint_dom_C"/>
</dbReference>
<dbReference type="InterPro" id="IPR003587">
    <property type="entry name" value="Hint_dom_N"/>
</dbReference>
<feature type="domain" description="Helicase C-terminal" evidence="5">
    <location>
        <begin position="883"/>
        <end position="964"/>
    </location>
</feature>
<dbReference type="InterPro" id="IPR052511">
    <property type="entry name" value="ATP-dep_Helicase"/>
</dbReference>
<keyword evidence="6" id="KW-0547">Nucleotide-binding</keyword>
<dbReference type="SUPFAM" id="SSF51294">
    <property type="entry name" value="Hedgehog/intein (Hint) domain"/>
    <property type="match status" value="1"/>
</dbReference>
<dbReference type="Gene3D" id="3.30.780.20">
    <property type="match status" value="1"/>
</dbReference>
<keyword evidence="6" id="KW-0378">Hydrolase</keyword>
<dbReference type="PANTHER" id="PTHR47962:SF5">
    <property type="entry name" value="ATP-DEPENDENT HELICASE LHR-RELATED"/>
    <property type="match status" value="1"/>
</dbReference>
<evidence type="ECO:0000259" key="3">
    <source>
        <dbReference type="SMART" id="SM00305"/>
    </source>
</evidence>
<dbReference type="InterPro" id="IPR036844">
    <property type="entry name" value="Hint_dom_sf"/>
</dbReference>
<dbReference type="InterPro" id="IPR030934">
    <property type="entry name" value="Intein_C"/>
</dbReference>
<keyword evidence="6" id="KW-0347">Helicase</keyword>
<dbReference type="GO" id="GO:0004519">
    <property type="term" value="F:endonuclease activity"/>
    <property type="evidence" value="ECO:0007669"/>
    <property type="project" value="InterPro"/>
</dbReference>
<keyword evidence="7" id="KW-1185">Reference proteome</keyword>
<sequence>MRIVVDIMNTRVLFDKEEEAIKKRFLKDMHQKLGVKVDGFFFSPAYKSGHWDGIQDFYDFKTNTFPTGLLPQVQEILGAMQNDAVFQFEIIDDRPDPFLTVEDLDSEITLIGDDGGDIQLRDYQYDSVKSIIENYSGIINIATNGGKCLYQFTKLLTKNGYRTIGSLFTDAGIDLYQSETTIDNTFGIELINRYGQVEKPSHLTINGTKHVNKVTTEKGWEEIITDNHPLLTVASDGTHQWKEAKDLVVGDWVVARKGDNIYGDSRVCNTDDAYALGTIIADGYIGIEAKVQFSNDQPELLGFMQNYLQQYGHTCRIPRKKGTSEEVILSDKKATIIFHNKYSLGYGVAKDKVVPQCILEAPKEVQLAFLSGYLECEMSIEVPKCAIEVTSASKELLEQVQLMLLNMGYVANLSEKRVKSYEDNWYGRLTLGALDSAKLLNELTFITEQRQTQREAFYEALASRKRNPKGQTTPFGKELVRAYKDTYPNPPKGMKKAFDFPKTISIDRLRELVAKYPNGLPKYKLALDNLLDEQFVYSQVVSIEDAGYEPTFDLHMPETHSFIANGMINHNTEIASGIIQQILPHLESGERIAFFTHSSSIFNQSIDRIEKRLGIKVGRLGNGKKDIRQVTFVMIPTLTASLKDPEVGLKLTHKERVIKKLAKEVVPRFTMQKNHRKLLNIYIENNRPKNKVEEDIKARLEDLLYSCGTDSEVLMGLKGFNAEYEKIIEKKNKKLYDKNKQAREFLSSVSVMIADEAHHTSSETWYNSLMSCENAMYRVALTGSIDKENKMLWQRMQGVFGQITARTSNETLITLGHSAKPTIKIFPIKAPTDIENVDNYATAYEKGIVENDYRNLLIAKLAKMWYDKDKGVLIIVNRIEHGNRLSELLESLEVSHYFIHGDLDIDLREQQLQNMRDGKLKVMISTSIVDEGVDISGIDALILGAGGKSLRQTLQRVGRALRKKKQGENTCQVFDFKDMTHRFLLSHSDQRRQIYVDENFEIQDI</sequence>
<protein>
    <submittedName>
        <fullName evidence="6">DNA helicase</fullName>
    </submittedName>
</protein>
<dbReference type="GO" id="GO:0005524">
    <property type="term" value="F:ATP binding"/>
    <property type="evidence" value="ECO:0007669"/>
    <property type="project" value="InterPro"/>
</dbReference>